<reference evidence="2" key="1">
    <citation type="submission" date="2020-07" db="EMBL/GenBank/DDBJ databases">
        <title>Clinical and genomic characterization of carbapenemase-producing Enterobacterales causing secondary infections during the COVID-19 crisis at a New York City hospital.</title>
        <authorList>
            <person name="Gomez-Simmonds A."/>
            <person name="Annavajhala M.K."/>
            <person name="Uhlemann A.-C."/>
        </authorList>
    </citation>
    <scope>NUCLEOTIDE SEQUENCE</scope>
    <source>
        <strain evidence="2">NK1396</strain>
    </source>
</reference>
<protein>
    <submittedName>
        <fullName evidence="2">Uncharacterized protein</fullName>
    </submittedName>
</protein>
<comment type="caution">
    <text evidence="2">The sequence shown here is derived from an EMBL/GenBank/DDBJ whole genome shotgun (WGS) entry which is preliminary data.</text>
</comment>
<dbReference type="AlphaFoldDB" id="A0A927HKW7"/>
<feature type="region of interest" description="Disordered" evidence="1">
    <location>
        <begin position="43"/>
        <end position="63"/>
    </location>
</feature>
<organism evidence="2 3">
    <name type="scientific">Enterobacter hormaechei</name>
    <dbReference type="NCBI Taxonomy" id="158836"/>
    <lineage>
        <taxon>Bacteria</taxon>
        <taxon>Pseudomonadati</taxon>
        <taxon>Pseudomonadota</taxon>
        <taxon>Gammaproteobacteria</taxon>
        <taxon>Enterobacterales</taxon>
        <taxon>Enterobacteriaceae</taxon>
        <taxon>Enterobacter</taxon>
        <taxon>Enterobacter cloacae complex</taxon>
    </lineage>
</organism>
<dbReference type="EMBL" id="JACXTA010000001">
    <property type="protein sequence ID" value="MBD3706932.1"/>
    <property type="molecule type" value="Genomic_DNA"/>
</dbReference>
<sequence length="84" mass="8693">MPAQTAPLSLEGEGWGEGEHTALVVIPFTLCSLLLCHDMTGERAGVAQSPPPSATRASGGKSPLRGAFGLFLPAYRGRAEVTSL</sequence>
<accession>A0A927HKW7</accession>
<proteinExistence type="predicted"/>
<name>A0A927HKW7_9ENTR</name>
<evidence type="ECO:0000256" key="1">
    <source>
        <dbReference type="SAM" id="MobiDB-lite"/>
    </source>
</evidence>
<evidence type="ECO:0000313" key="2">
    <source>
        <dbReference type="EMBL" id="MBD3706932.1"/>
    </source>
</evidence>
<gene>
    <name evidence="2" type="ORF">IE983_10745</name>
</gene>
<evidence type="ECO:0000313" key="3">
    <source>
        <dbReference type="Proteomes" id="UP000655273"/>
    </source>
</evidence>
<dbReference type="Proteomes" id="UP000655273">
    <property type="component" value="Unassembled WGS sequence"/>
</dbReference>